<evidence type="ECO:0000256" key="2">
    <source>
        <dbReference type="ARBA" id="ARBA00005046"/>
    </source>
</evidence>
<evidence type="ECO:0000256" key="8">
    <source>
        <dbReference type="ARBA" id="ARBA00047317"/>
    </source>
</evidence>
<comment type="caution">
    <text evidence="11">The sequence shown here is derived from an EMBL/GenBank/DDBJ whole genome shotgun (WGS) entry which is preliminary data.</text>
</comment>
<dbReference type="SUPFAM" id="SSF63882">
    <property type="entry name" value="MoeA N-terminal region -like"/>
    <property type="match status" value="1"/>
</dbReference>
<dbReference type="GO" id="GO:0061599">
    <property type="term" value="F:molybdopterin molybdotransferase activity"/>
    <property type="evidence" value="ECO:0007669"/>
    <property type="project" value="UniProtKB-UniRule"/>
</dbReference>
<organism evidence="11 12">
    <name type="scientific">Alicyclobacillus sacchari</name>
    <dbReference type="NCBI Taxonomy" id="392010"/>
    <lineage>
        <taxon>Bacteria</taxon>
        <taxon>Bacillati</taxon>
        <taxon>Bacillota</taxon>
        <taxon>Bacilli</taxon>
        <taxon>Bacillales</taxon>
        <taxon>Alicyclobacillaceae</taxon>
        <taxon>Alicyclobacillus</taxon>
    </lineage>
</organism>
<dbReference type="Pfam" id="PF03453">
    <property type="entry name" value="MoeA_N"/>
    <property type="match status" value="1"/>
</dbReference>
<keyword evidence="9" id="KW-0460">Magnesium</keyword>
<name>A0A4R8LTT5_9BACL</name>
<dbReference type="SMART" id="SM00852">
    <property type="entry name" value="MoCF_biosynth"/>
    <property type="match status" value="1"/>
</dbReference>
<dbReference type="InterPro" id="IPR038987">
    <property type="entry name" value="MoeA-like"/>
</dbReference>
<dbReference type="SUPFAM" id="SSF63867">
    <property type="entry name" value="MoeA C-terminal domain-like"/>
    <property type="match status" value="1"/>
</dbReference>
<evidence type="ECO:0000256" key="9">
    <source>
        <dbReference type="RuleBase" id="RU365090"/>
    </source>
</evidence>
<dbReference type="Gene3D" id="2.170.190.11">
    <property type="entry name" value="Molybdopterin biosynthesis moea protein, domain 3"/>
    <property type="match status" value="1"/>
</dbReference>
<gene>
    <name evidence="11" type="ORF">C7445_10115</name>
</gene>
<evidence type="ECO:0000256" key="3">
    <source>
        <dbReference type="ARBA" id="ARBA00010763"/>
    </source>
</evidence>
<dbReference type="InterPro" id="IPR036135">
    <property type="entry name" value="MoeA_linker/N_sf"/>
</dbReference>
<dbReference type="AlphaFoldDB" id="A0A4R8LTT5"/>
<dbReference type="RefSeq" id="WP_134158029.1">
    <property type="nucleotide sequence ID" value="NZ_SORF01000001.1"/>
</dbReference>
<dbReference type="PANTHER" id="PTHR10192">
    <property type="entry name" value="MOLYBDOPTERIN BIOSYNTHESIS PROTEIN"/>
    <property type="match status" value="1"/>
</dbReference>
<evidence type="ECO:0000256" key="1">
    <source>
        <dbReference type="ARBA" id="ARBA00002901"/>
    </source>
</evidence>
<dbReference type="InterPro" id="IPR036425">
    <property type="entry name" value="MoaB/Mog-like_dom_sf"/>
</dbReference>
<proteinExistence type="inferred from homology"/>
<feature type="domain" description="MoaB/Mog" evidence="10">
    <location>
        <begin position="178"/>
        <end position="318"/>
    </location>
</feature>
<accession>A0A4R8LTT5</accession>
<evidence type="ECO:0000256" key="4">
    <source>
        <dbReference type="ARBA" id="ARBA00013269"/>
    </source>
</evidence>
<evidence type="ECO:0000313" key="11">
    <source>
        <dbReference type="EMBL" id="TDY51024.1"/>
    </source>
</evidence>
<dbReference type="InterPro" id="IPR001453">
    <property type="entry name" value="MoaB/Mog_dom"/>
</dbReference>
<reference evidence="11 12" key="1">
    <citation type="submission" date="2019-03" db="EMBL/GenBank/DDBJ databases">
        <title>Genomic Encyclopedia of Type Strains, Phase IV (KMG-IV): sequencing the most valuable type-strain genomes for metagenomic binning, comparative biology and taxonomic classification.</title>
        <authorList>
            <person name="Goeker M."/>
        </authorList>
    </citation>
    <scope>NUCLEOTIDE SEQUENCE [LARGE SCALE GENOMIC DNA]</scope>
    <source>
        <strain evidence="11 12">DSM 17974</strain>
    </source>
</reference>
<dbReference type="Gene3D" id="2.40.340.10">
    <property type="entry name" value="MoeA, C-terminal, domain IV"/>
    <property type="match status" value="1"/>
</dbReference>
<keyword evidence="7 9" id="KW-0501">Molybdenum cofactor biosynthesis</keyword>
<dbReference type="InterPro" id="IPR005111">
    <property type="entry name" value="MoeA_C_domain_IV"/>
</dbReference>
<dbReference type="GO" id="GO:0005829">
    <property type="term" value="C:cytosol"/>
    <property type="evidence" value="ECO:0007669"/>
    <property type="project" value="TreeGrafter"/>
</dbReference>
<dbReference type="UniPathway" id="UPA00344"/>
<dbReference type="Pfam" id="PF03454">
    <property type="entry name" value="MoeA_C"/>
    <property type="match status" value="1"/>
</dbReference>
<evidence type="ECO:0000259" key="10">
    <source>
        <dbReference type="SMART" id="SM00852"/>
    </source>
</evidence>
<comment type="pathway">
    <text evidence="2 9">Cofactor biosynthesis; molybdopterin biosynthesis.</text>
</comment>
<evidence type="ECO:0000256" key="7">
    <source>
        <dbReference type="ARBA" id="ARBA00023150"/>
    </source>
</evidence>
<comment type="similarity">
    <text evidence="3 9">Belongs to the MoeA family.</text>
</comment>
<dbReference type="InterPro" id="IPR005110">
    <property type="entry name" value="MoeA_linker/N"/>
</dbReference>
<dbReference type="GO" id="GO:0046872">
    <property type="term" value="F:metal ion binding"/>
    <property type="evidence" value="ECO:0007669"/>
    <property type="project" value="UniProtKB-UniRule"/>
</dbReference>
<keyword evidence="12" id="KW-1185">Reference proteome</keyword>
<comment type="function">
    <text evidence="1 9">Catalyzes the insertion of molybdate into adenylated molybdopterin with the concomitant release of AMP.</text>
</comment>
<dbReference type="Gene3D" id="3.90.105.10">
    <property type="entry name" value="Molybdopterin biosynthesis moea protein, domain 2"/>
    <property type="match status" value="1"/>
</dbReference>
<dbReference type="PANTHER" id="PTHR10192:SF5">
    <property type="entry name" value="GEPHYRIN"/>
    <property type="match status" value="1"/>
</dbReference>
<dbReference type="InterPro" id="IPR036688">
    <property type="entry name" value="MoeA_C_domain_IV_sf"/>
</dbReference>
<dbReference type="OrthoDB" id="9804758at2"/>
<evidence type="ECO:0000256" key="6">
    <source>
        <dbReference type="ARBA" id="ARBA00022505"/>
    </source>
</evidence>
<dbReference type="Gene3D" id="3.40.980.10">
    <property type="entry name" value="MoaB/Mog-like domain"/>
    <property type="match status" value="1"/>
</dbReference>
<protein>
    <recommendedName>
        <fullName evidence="5 9">Molybdopterin molybdenumtransferase</fullName>
        <ecNumber evidence="4 9">2.10.1.1</ecNumber>
    </recommendedName>
</protein>
<keyword evidence="9" id="KW-0479">Metal-binding</keyword>
<dbReference type="Proteomes" id="UP000294581">
    <property type="component" value="Unassembled WGS sequence"/>
</dbReference>
<dbReference type="SUPFAM" id="SSF53218">
    <property type="entry name" value="Molybdenum cofactor biosynthesis proteins"/>
    <property type="match status" value="1"/>
</dbReference>
<evidence type="ECO:0000313" key="12">
    <source>
        <dbReference type="Proteomes" id="UP000294581"/>
    </source>
</evidence>
<keyword evidence="6 9" id="KW-0500">Molybdenum</keyword>
<dbReference type="Pfam" id="PF00994">
    <property type="entry name" value="MoCF_biosynth"/>
    <property type="match status" value="1"/>
</dbReference>
<dbReference type="CDD" id="cd00887">
    <property type="entry name" value="MoeA"/>
    <property type="match status" value="1"/>
</dbReference>
<evidence type="ECO:0000256" key="5">
    <source>
        <dbReference type="ARBA" id="ARBA00021108"/>
    </source>
</evidence>
<comment type="cofactor">
    <cofactor evidence="9">
        <name>Mg(2+)</name>
        <dbReference type="ChEBI" id="CHEBI:18420"/>
    </cofactor>
</comment>
<keyword evidence="9 11" id="KW-0808">Transferase</keyword>
<dbReference type="EC" id="2.10.1.1" evidence="4 9"/>
<dbReference type="EMBL" id="SORF01000001">
    <property type="protein sequence ID" value="TDY51024.1"/>
    <property type="molecule type" value="Genomic_DNA"/>
</dbReference>
<dbReference type="GO" id="GO:0006777">
    <property type="term" value="P:Mo-molybdopterin cofactor biosynthetic process"/>
    <property type="evidence" value="ECO:0007669"/>
    <property type="project" value="UniProtKB-UniRule"/>
</dbReference>
<comment type="catalytic activity">
    <reaction evidence="8">
        <text>adenylyl-molybdopterin + molybdate = Mo-molybdopterin + AMP + H(+)</text>
        <dbReference type="Rhea" id="RHEA:35047"/>
        <dbReference type="ChEBI" id="CHEBI:15378"/>
        <dbReference type="ChEBI" id="CHEBI:36264"/>
        <dbReference type="ChEBI" id="CHEBI:62727"/>
        <dbReference type="ChEBI" id="CHEBI:71302"/>
        <dbReference type="ChEBI" id="CHEBI:456215"/>
        <dbReference type="EC" id="2.10.1.1"/>
    </reaction>
</comment>
<sequence>MKILTFDEAWMAIQSLSAPLPPEWVDVWKATASKRRIAQNVVSAIDLPPFDRAMMDGFAIAASDLDATEPLRISGAVAAGDPDPTAIASGAAVRVRTGAMAPMGAAAVVRQEWADVEGDAIRLLQRIRPGESIQRRGEDVAAGAQLIASGHPLDGQTIAVLRAAGVMQVPVYRACRIAILVTGNELRTGQESLGVGQVYAASDAFLAASLSEVGAIVDDIVYLPDDFKSICGEIERRIGRVDCVLLTGGASVGDTDYALRAISSVAGEHPIAMSRVWMRPGSPLIVRRIGTTNVFAMSGNPAACFVQFHSLVLPAIRRMMGDLAAHPFPYRTTLAEPVRLKPLKHVRVHRATANWQGGVLTAVAQAQQSSGSISGLASTNALIRLDEDRYGAGDTVPILFTRCFGES</sequence>